<evidence type="ECO:0000313" key="2">
    <source>
        <dbReference type="Proteomes" id="UP000499080"/>
    </source>
</evidence>
<organism evidence="1 2">
    <name type="scientific">Araneus ventricosus</name>
    <name type="common">Orbweaver spider</name>
    <name type="synonym">Epeira ventricosa</name>
    <dbReference type="NCBI Taxonomy" id="182803"/>
    <lineage>
        <taxon>Eukaryota</taxon>
        <taxon>Metazoa</taxon>
        <taxon>Ecdysozoa</taxon>
        <taxon>Arthropoda</taxon>
        <taxon>Chelicerata</taxon>
        <taxon>Arachnida</taxon>
        <taxon>Araneae</taxon>
        <taxon>Araneomorphae</taxon>
        <taxon>Entelegynae</taxon>
        <taxon>Araneoidea</taxon>
        <taxon>Araneidae</taxon>
        <taxon>Araneus</taxon>
    </lineage>
</organism>
<dbReference type="EMBL" id="BGPR01006778">
    <property type="protein sequence ID" value="GBN21786.1"/>
    <property type="molecule type" value="Genomic_DNA"/>
</dbReference>
<dbReference type="AlphaFoldDB" id="A0A4Y2M7U9"/>
<keyword evidence="2" id="KW-1185">Reference proteome</keyword>
<protein>
    <submittedName>
        <fullName evidence="1">Uncharacterized protein</fullName>
    </submittedName>
</protein>
<name>A0A4Y2M7U9_ARAVE</name>
<comment type="caution">
    <text evidence="1">The sequence shown here is derived from an EMBL/GenBank/DDBJ whole genome shotgun (WGS) entry which is preliminary data.</text>
</comment>
<evidence type="ECO:0000313" key="1">
    <source>
        <dbReference type="EMBL" id="GBN21786.1"/>
    </source>
</evidence>
<accession>A0A4Y2M7U9</accession>
<gene>
    <name evidence="1" type="ORF">AVEN_15990_1</name>
</gene>
<dbReference type="Proteomes" id="UP000499080">
    <property type="component" value="Unassembled WGS sequence"/>
</dbReference>
<proteinExistence type="predicted"/>
<reference evidence="1 2" key="1">
    <citation type="journal article" date="2019" name="Sci. Rep.">
        <title>Orb-weaving spider Araneus ventricosus genome elucidates the spidroin gene catalogue.</title>
        <authorList>
            <person name="Kono N."/>
            <person name="Nakamura H."/>
            <person name="Ohtoshi R."/>
            <person name="Moran D.A.P."/>
            <person name="Shinohara A."/>
            <person name="Yoshida Y."/>
            <person name="Fujiwara M."/>
            <person name="Mori M."/>
            <person name="Tomita M."/>
            <person name="Arakawa K."/>
        </authorList>
    </citation>
    <scope>NUCLEOTIDE SEQUENCE [LARGE SCALE GENOMIC DNA]</scope>
</reference>
<sequence length="112" mass="12406">MVIAVRREHSCGSKFLSRFIPSTLQHADASFCSSRCHPRIFRVSSFETMRPEARKTRLSSSRTNQRFVKKNTSVCSVTGALGTSEWCPKVQAGTGAREVGDVQGGEELISRQ</sequence>